<dbReference type="AlphaFoldDB" id="A0A3P7JPL5"/>
<dbReference type="GO" id="GO:0004843">
    <property type="term" value="F:cysteine-type deubiquitinase activity"/>
    <property type="evidence" value="ECO:0007669"/>
    <property type="project" value="UniProtKB-EC"/>
</dbReference>
<proteinExistence type="predicted"/>
<dbReference type="PANTHER" id="PTHR21646:SF74">
    <property type="entry name" value="UBIQUITIN CARBOXYL-TERMINAL HYDROLASE 19"/>
    <property type="match status" value="1"/>
</dbReference>
<dbReference type="Gene3D" id="3.90.70.10">
    <property type="entry name" value="Cysteine proteinases"/>
    <property type="match status" value="1"/>
</dbReference>
<dbReference type="Pfam" id="PF00443">
    <property type="entry name" value="UCH"/>
    <property type="match status" value="1"/>
</dbReference>
<dbReference type="PANTHER" id="PTHR21646">
    <property type="entry name" value="UBIQUITIN CARBOXYL-TERMINAL HYDROLASE"/>
    <property type="match status" value="1"/>
</dbReference>
<name>A0A3P7JPL5_STRVU</name>
<keyword evidence="5" id="KW-1185">Reference proteome</keyword>
<dbReference type="OrthoDB" id="265776at2759"/>
<dbReference type="EMBL" id="UYYB01139673">
    <property type="protein sequence ID" value="VDM85376.1"/>
    <property type="molecule type" value="Genomic_DNA"/>
</dbReference>
<accession>A0A3P7JPL5</accession>
<dbReference type="GO" id="GO:0016579">
    <property type="term" value="P:protein deubiquitination"/>
    <property type="evidence" value="ECO:0007669"/>
    <property type="project" value="InterPro"/>
</dbReference>
<dbReference type="InterPro" id="IPR038765">
    <property type="entry name" value="Papain-like_cys_pep_sf"/>
</dbReference>
<evidence type="ECO:0000256" key="2">
    <source>
        <dbReference type="ARBA" id="ARBA00012759"/>
    </source>
</evidence>
<protein>
    <recommendedName>
        <fullName evidence="2">ubiquitinyl hydrolase 1</fullName>
        <ecNumber evidence="2">3.4.19.12</ecNumber>
    </recommendedName>
</protein>
<evidence type="ECO:0000313" key="5">
    <source>
        <dbReference type="Proteomes" id="UP000270094"/>
    </source>
</evidence>
<dbReference type="EC" id="3.4.19.12" evidence="2"/>
<organism evidence="4 5">
    <name type="scientific">Strongylus vulgaris</name>
    <name type="common">Blood worm</name>
    <dbReference type="NCBI Taxonomy" id="40348"/>
    <lineage>
        <taxon>Eukaryota</taxon>
        <taxon>Metazoa</taxon>
        <taxon>Ecdysozoa</taxon>
        <taxon>Nematoda</taxon>
        <taxon>Chromadorea</taxon>
        <taxon>Rhabditida</taxon>
        <taxon>Rhabditina</taxon>
        <taxon>Rhabditomorpha</taxon>
        <taxon>Strongyloidea</taxon>
        <taxon>Strongylidae</taxon>
        <taxon>Strongylus</taxon>
    </lineage>
</organism>
<evidence type="ECO:0000313" key="4">
    <source>
        <dbReference type="EMBL" id="VDM85376.1"/>
    </source>
</evidence>
<dbReference type="SUPFAM" id="SSF54001">
    <property type="entry name" value="Cysteine proteinases"/>
    <property type="match status" value="1"/>
</dbReference>
<comment type="catalytic activity">
    <reaction evidence="1">
        <text>Thiol-dependent hydrolysis of ester, thioester, amide, peptide and isopeptide bonds formed by the C-terminal Gly of ubiquitin (a 76-residue protein attached to proteins as an intracellular targeting signal).</text>
        <dbReference type="EC" id="3.4.19.12"/>
    </reaction>
</comment>
<gene>
    <name evidence="4" type="ORF">SVUK_LOCUS20374</name>
</gene>
<reference evidence="4 5" key="1">
    <citation type="submission" date="2018-11" db="EMBL/GenBank/DDBJ databases">
        <authorList>
            <consortium name="Pathogen Informatics"/>
        </authorList>
    </citation>
    <scope>NUCLEOTIDE SEQUENCE [LARGE SCALE GENOMIC DNA]</scope>
</reference>
<evidence type="ECO:0000256" key="1">
    <source>
        <dbReference type="ARBA" id="ARBA00000707"/>
    </source>
</evidence>
<dbReference type="InterPro" id="IPR001394">
    <property type="entry name" value="Peptidase_C19_UCH"/>
</dbReference>
<evidence type="ECO:0000259" key="3">
    <source>
        <dbReference type="Pfam" id="PF00443"/>
    </source>
</evidence>
<feature type="non-terminal residue" evidence="4">
    <location>
        <position position="1"/>
    </location>
</feature>
<sequence length="183" mass="20830">HRFIISKIQVSNEAWYNHTLRNDSIFVDLFHGQLKSRLQCPKCDRVSITFDPFVYLPVPFPKITVQYSSEGTVQDLLGALSEVVRVPTKALRLVEVFSHRIQKIFSPADKASEICSGDVLYAFQVHDAADCNEPVIELLVVQRQLYSSTLRYACNECGRSTGRLKACEACYNAYYCNKCVFFS</sequence>
<feature type="domain" description="Peptidase C19 ubiquitin carboxyl-terminal hydrolase" evidence="3">
    <location>
        <begin position="2"/>
        <end position="51"/>
    </location>
</feature>
<dbReference type="InterPro" id="IPR050185">
    <property type="entry name" value="Ub_carboxyl-term_hydrolase"/>
</dbReference>
<dbReference type="Proteomes" id="UP000270094">
    <property type="component" value="Unassembled WGS sequence"/>
</dbReference>